<protein>
    <recommendedName>
        <fullName evidence="7">Endolytic murein transglycosylase</fullName>
        <ecNumber evidence="7">4.2.2.29</ecNumber>
    </recommendedName>
    <alternativeName>
        <fullName evidence="7">Peptidoglycan lytic transglycosylase</fullName>
    </alternativeName>
    <alternativeName>
        <fullName evidence="7">Peptidoglycan polymerization terminase</fullName>
    </alternativeName>
</protein>
<dbReference type="PANTHER" id="PTHR30518">
    <property type="entry name" value="ENDOLYTIC MUREIN TRANSGLYCOSYLASE"/>
    <property type="match status" value="1"/>
</dbReference>
<evidence type="ECO:0000256" key="4">
    <source>
        <dbReference type="ARBA" id="ARBA00023136"/>
    </source>
</evidence>
<evidence type="ECO:0000256" key="3">
    <source>
        <dbReference type="ARBA" id="ARBA00022989"/>
    </source>
</evidence>
<dbReference type="Proteomes" id="UP000674234">
    <property type="component" value="Unassembled WGS sequence"/>
</dbReference>
<evidence type="ECO:0000256" key="6">
    <source>
        <dbReference type="ARBA" id="ARBA00023316"/>
    </source>
</evidence>
<feature type="signal peptide" evidence="8">
    <location>
        <begin position="1"/>
        <end position="24"/>
    </location>
</feature>
<feature type="site" description="Important for catalytic activity" evidence="7">
    <location>
        <position position="223"/>
    </location>
</feature>
<dbReference type="Gene3D" id="3.30.1490.480">
    <property type="entry name" value="Endolytic murein transglycosylase"/>
    <property type="match status" value="1"/>
</dbReference>
<evidence type="ECO:0000256" key="7">
    <source>
        <dbReference type="HAMAP-Rule" id="MF_02065"/>
    </source>
</evidence>
<dbReference type="EC" id="4.2.2.29" evidence="7"/>
<dbReference type="CDD" id="cd08010">
    <property type="entry name" value="MltG_like"/>
    <property type="match status" value="1"/>
</dbReference>
<proteinExistence type="inferred from homology"/>
<evidence type="ECO:0000256" key="2">
    <source>
        <dbReference type="ARBA" id="ARBA00022692"/>
    </source>
</evidence>
<gene>
    <name evidence="7 9" type="primary">mltG</name>
    <name evidence="9" type="ORF">JOL79_30185</name>
</gene>
<keyword evidence="5 7" id="KW-0456">Lyase</keyword>
<dbReference type="InterPro" id="IPR003770">
    <property type="entry name" value="MLTG-like"/>
</dbReference>
<dbReference type="RefSeq" id="WP_210159317.1">
    <property type="nucleotide sequence ID" value="NZ_JAFCNB010000026.1"/>
</dbReference>
<reference evidence="9" key="1">
    <citation type="submission" date="2021-02" db="EMBL/GenBank/DDBJ databases">
        <title>Draft genome sequence of Microbispora sp. RL4-1S isolated from rice leaves in Thailand.</title>
        <authorList>
            <person name="Muangham S."/>
            <person name="Duangmal K."/>
        </authorList>
    </citation>
    <scope>NUCLEOTIDE SEQUENCE</scope>
    <source>
        <strain evidence="9">RL4-1S</strain>
    </source>
</reference>
<comment type="caution">
    <text evidence="9">The sequence shown here is derived from an EMBL/GenBank/DDBJ whole genome shotgun (WGS) entry which is preliminary data.</text>
</comment>
<feature type="chain" id="PRO_5036783953" description="Endolytic murein transglycosylase" evidence="8">
    <location>
        <begin position="25"/>
        <end position="343"/>
    </location>
</feature>
<evidence type="ECO:0000256" key="8">
    <source>
        <dbReference type="SAM" id="SignalP"/>
    </source>
</evidence>
<accession>A0A941AL03</accession>
<evidence type="ECO:0000313" key="10">
    <source>
        <dbReference type="Proteomes" id="UP000674234"/>
    </source>
</evidence>
<name>A0A941AL03_9ACTN</name>
<evidence type="ECO:0000256" key="5">
    <source>
        <dbReference type="ARBA" id="ARBA00023239"/>
    </source>
</evidence>
<keyword evidence="2 7" id="KW-0812">Transmembrane</keyword>
<comment type="function">
    <text evidence="7">Functions as a peptidoglycan terminase that cleaves nascent peptidoglycan strands endolytically to terminate their elongation.</text>
</comment>
<keyword evidence="1 7" id="KW-1003">Cell membrane</keyword>
<evidence type="ECO:0000313" key="9">
    <source>
        <dbReference type="EMBL" id="MBP2708055.1"/>
    </source>
</evidence>
<dbReference type="GO" id="GO:0008932">
    <property type="term" value="F:lytic endotransglycosylase activity"/>
    <property type="evidence" value="ECO:0007669"/>
    <property type="project" value="UniProtKB-UniRule"/>
</dbReference>
<keyword evidence="3 7" id="KW-1133">Transmembrane helix</keyword>
<dbReference type="AlphaFoldDB" id="A0A941AL03"/>
<evidence type="ECO:0000256" key="1">
    <source>
        <dbReference type="ARBA" id="ARBA00022475"/>
    </source>
</evidence>
<dbReference type="GO" id="GO:0005886">
    <property type="term" value="C:plasma membrane"/>
    <property type="evidence" value="ECO:0007669"/>
    <property type="project" value="UniProtKB-UniRule"/>
</dbReference>
<comment type="catalytic activity">
    <reaction evidence="7">
        <text>a peptidoglycan chain = a peptidoglycan chain with N-acetyl-1,6-anhydromuramyl-[peptide] at the reducing end + a peptidoglycan chain with N-acetylglucosamine at the non-reducing end.</text>
        <dbReference type="EC" id="4.2.2.29"/>
    </reaction>
</comment>
<dbReference type="NCBIfam" id="TIGR00247">
    <property type="entry name" value="endolytic transglycosylase MltG"/>
    <property type="match status" value="1"/>
</dbReference>
<keyword evidence="10" id="KW-1185">Reference proteome</keyword>
<keyword evidence="6 7" id="KW-0961">Cell wall biogenesis/degradation</keyword>
<dbReference type="Pfam" id="PF02618">
    <property type="entry name" value="YceG"/>
    <property type="match status" value="1"/>
</dbReference>
<sequence length="343" mass="36698">MKASPALVAGAAAVTAAIAFGVHAAVRQEPGAADYAGAGYGAVNVDITPGASAGDIGRSLERAGVVASSRSFVHEVTARAKENTLRPGRYRLRRHMAAASALDLLLAPGSRVVRTVTVPEGLRTAEVLTVLAAGTGIPLADFTSAAARPGDLRLPPYAEGDIEGFLFPATYEIEPGTTARALLRSMIARFRVAAVKLALERSAPAVRLTPRQAVTVASIVQAEGGVEADYPKVSRVVQNRLARGAKLEMDSTVNYALKRHTLKVSEADTRIESPYNTYRRPGLPPGPIGNPGESALRATLHPAVGDWYWFVTTDPRRKITKFTDNEAEFRKYRQELNRYLGTN</sequence>
<comment type="similarity">
    <text evidence="7">Belongs to the transglycosylase MltG family.</text>
</comment>
<dbReference type="HAMAP" id="MF_02065">
    <property type="entry name" value="MltG"/>
    <property type="match status" value="1"/>
</dbReference>
<dbReference type="EMBL" id="JAFCNB010000026">
    <property type="protein sequence ID" value="MBP2708055.1"/>
    <property type="molecule type" value="Genomic_DNA"/>
</dbReference>
<organism evidence="9 10">
    <name type="scientific">Microbispora oryzae</name>
    <dbReference type="NCBI Taxonomy" id="2806554"/>
    <lineage>
        <taxon>Bacteria</taxon>
        <taxon>Bacillati</taxon>
        <taxon>Actinomycetota</taxon>
        <taxon>Actinomycetes</taxon>
        <taxon>Streptosporangiales</taxon>
        <taxon>Streptosporangiaceae</taxon>
        <taxon>Microbispora</taxon>
    </lineage>
</organism>
<keyword evidence="8" id="KW-0732">Signal</keyword>
<keyword evidence="4 7" id="KW-0472">Membrane</keyword>
<dbReference type="PANTHER" id="PTHR30518:SF2">
    <property type="entry name" value="ENDOLYTIC MUREIN TRANSGLYCOSYLASE"/>
    <property type="match status" value="1"/>
</dbReference>
<dbReference type="GO" id="GO:0071555">
    <property type="term" value="P:cell wall organization"/>
    <property type="evidence" value="ECO:0007669"/>
    <property type="project" value="UniProtKB-KW"/>
</dbReference>
<dbReference type="GO" id="GO:0009252">
    <property type="term" value="P:peptidoglycan biosynthetic process"/>
    <property type="evidence" value="ECO:0007669"/>
    <property type="project" value="UniProtKB-UniRule"/>
</dbReference>